<dbReference type="EMBL" id="BAAAHK010000018">
    <property type="protein sequence ID" value="GAA0957518.1"/>
    <property type="molecule type" value="Genomic_DNA"/>
</dbReference>
<keyword evidence="1" id="KW-0479">Metal-binding</keyword>
<comment type="catalytic activity">
    <reaction evidence="1">
        <text>(7R,8S)-7,8-diammoniononanoate + CO2 + ATP = (4R,5S)-dethiobiotin + ADP + phosphate + 3 H(+)</text>
        <dbReference type="Rhea" id="RHEA:15805"/>
        <dbReference type="ChEBI" id="CHEBI:15378"/>
        <dbReference type="ChEBI" id="CHEBI:16526"/>
        <dbReference type="ChEBI" id="CHEBI:30616"/>
        <dbReference type="ChEBI" id="CHEBI:43474"/>
        <dbReference type="ChEBI" id="CHEBI:149469"/>
        <dbReference type="ChEBI" id="CHEBI:149473"/>
        <dbReference type="ChEBI" id="CHEBI:456216"/>
        <dbReference type="EC" id="6.3.3.3"/>
    </reaction>
</comment>
<keyword evidence="1" id="KW-0067">ATP-binding</keyword>
<dbReference type="HAMAP" id="MF_00336">
    <property type="entry name" value="BioD"/>
    <property type="match status" value="1"/>
</dbReference>
<feature type="binding site" evidence="1">
    <location>
        <begin position="170"/>
        <end position="171"/>
    </location>
    <ligand>
        <name>ATP</name>
        <dbReference type="ChEBI" id="CHEBI:30616"/>
    </ligand>
</feature>
<organism evidence="2 3">
    <name type="scientific">Kribbella koreensis</name>
    <dbReference type="NCBI Taxonomy" id="57909"/>
    <lineage>
        <taxon>Bacteria</taxon>
        <taxon>Bacillati</taxon>
        <taxon>Actinomycetota</taxon>
        <taxon>Actinomycetes</taxon>
        <taxon>Propionibacteriales</taxon>
        <taxon>Kribbellaceae</taxon>
        <taxon>Kribbella</taxon>
    </lineage>
</organism>
<gene>
    <name evidence="1 2" type="primary">bioD</name>
    <name evidence="2" type="ORF">GCM10009554_68450</name>
</gene>
<dbReference type="NCBIfam" id="TIGR00347">
    <property type="entry name" value="bioD"/>
    <property type="match status" value="1"/>
</dbReference>
<feature type="binding site" evidence="1">
    <location>
        <begin position="200"/>
        <end position="202"/>
    </location>
    <ligand>
        <name>ATP</name>
        <dbReference type="ChEBI" id="CHEBI:30616"/>
    </ligand>
</feature>
<keyword evidence="3" id="KW-1185">Reference proteome</keyword>
<comment type="subunit">
    <text evidence="1">Homodimer.</text>
</comment>
<keyword evidence="1" id="KW-0547">Nucleotide-binding</keyword>
<keyword evidence="1" id="KW-0436">Ligase</keyword>
<feature type="binding site" evidence="1">
    <location>
        <position position="48"/>
    </location>
    <ligand>
        <name>Mg(2+)</name>
        <dbReference type="ChEBI" id="CHEBI:18420"/>
    </ligand>
</feature>
<dbReference type="RefSeq" id="WP_343980051.1">
    <property type="nucleotide sequence ID" value="NZ_BAAAHK010000018.1"/>
</dbReference>
<proteinExistence type="inferred from homology"/>
<feature type="binding site" evidence="1">
    <location>
        <position position="207"/>
    </location>
    <ligand>
        <name>ATP</name>
        <dbReference type="ChEBI" id="CHEBI:30616"/>
    </ligand>
</feature>
<evidence type="ECO:0000313" key="3">
    <source>
        <dbReference type="Proteomes" id="UP001500542"/>
    </source>
</evidence>
<dbReference type="SUPFAM" id="SSF52540">
    <property type="entry name" value="P-loop containing nucleoside triphosphate hydrolases"/>
    <property type="match status" value="1"/>
</dbReference>
<comment type="similarity">
    <text evidence="1">Belongs to the dethiobiotin synthetase family.</text>
</comment>
<accession>A0ABN1RHY7</accession>
<feature type="active site" evidence="1">
    <location>
        <position position="35"/>
    </location>
</feature>
<dbReference type="PIRSF" id="PIRSF006755">
    <property type="entry name" value="DTB_synth"/>
    <property type="match status" value="1"/>
</dbReference>
<comment type="function">
    <text evidence="1">Catalyzes a mechanistically unusual reaction, the ATP-dependent insertion of CO2 between the N7 and N8 nitrogen atoms of 7,8-diaminopelargonic acid (DAPA, also called 7,8-diammoniononanoate) to form a ureido ring.</text>
</comment>
<feature type="binding site" evidence="1">
    <location>
        <position position="107"/>
    </location>
    <ligand>
        <name>Mg(2+)</name>
        <dbReference type="ChEBI" id="CHEBI:18420"/>
    </ligand>
</feature>
<dbReference type="Gene3D" id="3.40.50.300">
    <property type="entry name" value="P-loop containing nucleotide triphosphate hydrolases"/>
    <property type="match status" value="1"/>
</dbReference>
<feature type="binding site" evidence="1">
    <location>
        <begin position="13"/>
        <end position="18"/>
    </location>
    <ligand>
        <name>ATP</name>
        <dbReference type="ChEBI" id="CHEBI:30616"/>
    </ligand>
</feature>
<comment type="caution">
    <text evidence="2">The sequence shown here is derived from an EMBL/GenBank/DDBJ whole genome shotgun (WGS) entry which is preliminary data.</text>
</comment>
<feature type="binding site" evidence="1">
    <location>
        <begin position="107"/>
        <end position="110"/>
    </location>
    <ligand>
        <name>ATP</name>
        <dbReference type="ChEBI" id="CHEBI:30616"/>
    </ligand>
</feature>
<comment type="pathway">
    <text evidence="1">Cofactor biosynthesis; biotin biosynthesis; biotin from 7,8-diaminononanoate: step 1/2.</text>
</comment>
<dbReference type="EC" id="6.3.3.3" evidence="1"/>
<dbReference type="CDD" id="cd03109">
    <property type="entry name" value="DTBS"/>
    <property type="match status" value="1"/>
</dbReference>
<dbReference type="InterPro" id="IPR027417">
    <property type="entry name" value="P-loop_NTPase"/>
</dbReference>
<feature type="binding site" evidence="1">
    <location>
        <position position="39"/>
    </location>
    <ligand>
        <name>substrate</name>
    </ligand>
</feature>
<protein>
    <recommendedName>
        <fullName evidence="1">ATP-dependent dethiobiotin synthetase BioD</fullName>
        <ecNumber evidence="1">6.3.3.3</ecNumber>
    </recommendedName>
    <alternativeName>
        <fullName evidence="1">DTB synthetase</fullName>
        <shortName evidence="1">DTBS</shortName>
    </alternativeName>
    <alternativeName>
        <fullName evidence="1">Dethiobiotin synthase</fullName>
    </alternativeName>
</protein>
<evidence type="ECO:0000256" key="1">
    <source>
        <dbReference type="HAMAP-Rule" id="MF_00336"/>
    </source>
</evidence>
<name>A0ABN1RHY7_9ACTN</name>
<keyword evidence="1" id="KW-0460">Magnesium</keyword>
<keyword evidence="1" id="KW-0963">Cytoplasm</keyword>
<dbReference type="PANTHER" id="PTHR43210:SF5">
    <property type="entry name" value="DETHIOBIOTIN SYNTHETASE"/>
    <property type="match status" value="1"/>
</dbReference>
<comment type="cofactor">
    <cofactor evidence="1">
        <name>Mg(2+)</name>
        <dbReference type="ChEBI" id="CHEBI:18420"/>
    </cofactor>
</comment>
<keyword evidence="1" id="KW-0093">Biotin biosynthesis</keyword>
<dbReference type="InterPro" id="IPR004472">
    <property type="entry name" value="DTB_synth_BioD"/>
</dbReference>
<evidence type="ECO:0000313" key="2">
    <source>
        <dbReference type="EMBL" id="GAA0957518.1"/>
    </source>
</evidence>
<dbReference type="Pfam" id="PF13500">
    <property type="entry name" value="AAA_26"/>
    <property type="match status" value="1"/>
</dbReference>
<feature type="binding site" evidence="1">
    <location>
        <position position="17"/>
    </location>
    <ligand>
        <name>Mg(2+)</name>
        <dbReference type="ChEBI" id="CHEBI:18420"/>
    </ligand>
</feature>
<reference evidence="2 3" key="1">
    <citation type="journal article" date="2019" name="Int. J. Syst. Evol. Microbiol.">
        <title>The Global Catalogue of Microorganisms (GCM) 10K type strain sequencing project: providing services to taxonomists for standard genome sequencing and annotation.</title>
        <authorList>
            <consortium name="The Broad Institute Genomics Platform"/>
            <consortium name="The Broad Institute Genome Sequencing Center for Infectious Disease"/>
            <person name="Wu L."/>
            <person name="Ma J."/>
        </authorList>
    </citation>
    <scope>NUCLEOTIDE SEQUENCE [LARGE SCALE GENOMIC DNA]</scope>
    <source>
        <strain evidence="2 3">JCM 10977</strain>
    </source>
</reference>
<comment type="subcellular location">
    <subcellularLocation>
        <location evidence="1">Cytoplasm</location>
    </subcellularLocation>
</comment>
<dbReference type="PANTHER" id="PTHR43210">
    <property type="entry name" value="DETHIOBIOTIN SYNTHETASE"/>
    <property type="match status" value="1"/>
</dbReference>
<sequence length="220" mass="22709">MTRILFVTGTDTGVGKTVVTAAFAATARGSVAVLKPAQTGVTADEPGDLQEVQRLTGVADLHEGVRLLEPLAPTTAGRRQGVVLPSVDDHARTIEKLAVDRDLVLVEGAGGLLVGLDDDGNDLADLAARLEIPFAFVVVARAGLGTLNHTGLTVEALRARGLPIAGLVVGSWPAEPELAERCNLEDLPATTGVPVIGRIPAGAGELEREAFVAAAASWFE</sequence>
<feature type="binding site" evidence="1">
    <location>
        <position position="48"/>
    </location>
    <ligand>
        <name>ATP</name>
        <dbReference type="ChEBI" id="CHEBI:30616"/>
    </ligand>
</feature>
<dbReference type="Proteomes" id="UP001500542">
    <property type="component" value="Unassembled WGS sequence"/>
</dbReference>